<evidence type="ECO:0000256" key="10">
    <source>
        <dbReference type="RuleBase" id="RU361168"/>
    </source>
</evidence>
<dbReference type="InterPro" id="IPR000111">
    <property type="entry name" value="Glyco_hydro_27/36_CS"/>
</dbReference>
<dbReference type="GO" id="GO:0016020">
    <property type="term" value="C:membrane"/>
    <property type="evidence" value="ECO:0007669"/>
    <property type="project" value="GOC"/>
</dbReference>
<evidence type="ECO:0000256" key="8">
    <source>
        <dbReference type="ARBA" id="ARBA00023228"/>
    </source>
</evidence>
<feature type="chain" id="PRO_5043696051" description="Alpha-galactosidase" evidence="11">
    <location>
        <begin position="26"/>
        <end position="399"/>
    </location>
</feature>
<dbReference type="GO" id="GO:0009311">
    <property type="term" value="P:oligosaccharide metabolic process"/>
    <property type="evidence" value="ECO:0007669"/>
    <property type="project" value="TreeGrafter"/>
</dbReference>
<comment type="subunit">
    <text evidence="3 10">Homodimer.</text>
</comment>
<gene>
    <name evidence="13" type="ORF">PARMNEM_LOCUS5927</name>
</gene>
<dbReference type="PANTHER" id="PTHR11452:SF66">
    <property type="entry name" value="ALPHA-GALACTOSIDASE"/>
    <property type="match status" value="1"/>
</dbReference>
<evidence type="ECO:0000256" key="9">
    <source>
        <dbReference type="ARBA" id="ARBA00023295"/>
    </source>
</evidence>
<dbReference type="PROSITE" id="PS00512">
    <property type="entry name" value="ALPHA_GALACTOSIDASE"/>
    <property type="match status" value="1"/>
</dbReference>
<dbReference type="InterPro" id="IPR013785">
    <property type="entry name" value="Aldolase_TIM"/>
</dbReference>
<evidence type="ECO:0000256" key="11">
    <source>
        <dbReference type="SAM" id="SignalP"/>
    </source>
</evidence>
<dbReference type="PANTHER" id="PTHR11452">
    <property type="entry name" value="ALPHA-GALACTOSIDASE/ALPHA-N-ACETYLGALACTOSAMINIDASE"/>
    <property type="match status" value="1"/>
</dbReference>
<reference evidence="13 14" key="1">
    <citation type="submission" date="2023-11" db="EMBL/GenBank/DDBJ databases">
        <authorList>
            <person name="Hedman E."/>
            <person name="Englund M."/>
            <person name="Stromberg M."/>
            <person name="Nyberg Akerstrom W."/>
            <person name="Nylinder S."/>
            <person name="Jareborg N."/>
            <person name="Kallberg Y."/>
            <person name="Kronander E."/>
        </authorList>
    </citation>
    <scope>NUCLEOTIDE SEQUENCE [LARGE SCALE GENOMIC DNA]</scope>
</reference>
<dbReference type="InterPro" id="IPR035373">
    <property type="entry name" value="Melibiase/NAGA_C"/>
</dbReference>
<evidence type="ECO:0000256" key="7">
    <source>
        <dbReference type="ARBA" id="ARBA00023180"/>
    </source>
</evidence>
<evidence type="ECO:0000256" key="2">
    <source>
        <dbReference type="ARBA" id="ARBA00009743"/>
    </source>
</evidence>
<dbReference type="EC" id="3.2.1.-" evidence="10"/>
<dbReference type="GO" id="GO:0016139">
    <property type="term" value="P:glycoside catabolic process"/>
    <property type="evidence" value="ECO:0007669"/>
    <property type="project" value="TreeGrafter"/>
</dbReference>
<keyword evidence="5" id="KW-0443">Lipid metabolism</keyword>
<proteinExistence type="inferred from homology"/>
<dbReference type="GO" id="GO:0005764">
    <property type="term" value="C:lysosome"/>
    <property type="evidence" value="ECO:0007669"/>
    <property type="project" value="UniProtKB-SubCell"/>
</dbReference>
<accession>A0AAV1KSH2</accession>
<comment type="subcellular location">
    <subcellularLocation>
        <location evidence="1">Lysosome</location>
    </subcellularLocation>
</comment>
<dbReference type="FunFam" id="3.20.20.70:FF:000070">
    <property type="entry name" value="Alpha-galactosidase"/>
    <property type="match status" value="1"/>
</dbReference>
<evidence type="ECO:0000259" key="12">
    <source>
        <dbReference type="Pfam" id="PF17450"/>
    </source>
</evidence>
<evidence type="ECO:0000256" key="3">
    <source>
        <dbReference type="ARBA" id="ARBA00011738"/>
    </source>
</evidence>
<dbReference type="Gene3D" id="2.60.40.1180">
    <property type="entry name" value="Golgi alpha-mannosidase II"/>
    <property type="match status" value="1"/>
</dbReference>
<keyword evidence="11" id="KW-0732">Signal</keyword>
<evidence type="ECO:0000256" key="6">
    <source>
        <dbReference type="ARBA" id="ARBA00023157"/>
    </source>
</evidence>
<evidence type="ECO:0000256" key="1">
    <source>
        <dbReference type="ARBA" id="ARBA00004371"/>
    </source>
</evidence>
<keyword evidence="14" id="KW-1185">Reference proteome</keyword>
<dbReference type="EMBL" id="CAVLGL010000068">
    <property type="protein sequence ID" value="CAK1584747.1"/>
    <property type="molecule type" value="Genomic_DNA"/>
</dbReference>
<dbReference type="Proteomes" id="UP001314205">
    <property type="component" value="Unassembled WGS sequence"/>
</dbReference>
<dbReference type="AlphaFoldDB" id="A0AAV1KSH2"/>
<dbReference type="PRINTS" id="PR00740">
    <property type="entry name" value="GLHYDRLASE27"/>
</dbReference>
<dbReference type="Gene3D" id="3.20.20.70">
    <property type="entry name" value="Aldolase class I"/>
    <property type="match status" value="1"/>
</dbReference>
<feature type="signal peptide" evidence="11">
    <location>
        <begin position="1"/>
        <end position="25"/>
    </location>
</feature>
<feature type="domain" description="Alpha galactosidase A C-terminal" evidence="12">
    <location>
        <begin position="315"/>
        <end position="397"/>
    </location>
</feature>
<dbReference type="InterPro" id="IPR017853">
    <property type="entry name" value="GH"/>
</dbReference>
<keyword evidence="8" id="KW-0458">Lysosome</keyword>
<dbReference type="InterPro" id="IPR002241">
    <property type="entry name" value="Glyco_hydro_27"/>
</dbReference>
<keyword evidence="4 10" id="KW-0378">Hydrolase</keyword>
<dbReference type="GO" id="GO:0004557">
    <property type="term" value="F:alpha-galactosidase activity"/>
    <property type="evidence" value="ECO:0007669"/>
    <property type="project" value="TreeGrafter"/>
</dbReference>
<comment type="caution">
    <text evidence="13">The sequence shown here is derived from an EMBL/GenBank/DDBJ whole genome shotgun (WGS) entry which is preliminary data.</text>
</comment>
<evidence type="ECO:0000313" key="13">
    <source>
        <dbReference type="EMBL" id="CAK1584747.1"/>
    </source>
</evidence>
<organism evidence="13 14">
    <name type="scientific">Parnassius mnemosyne</name>
    <name type="common">clouded apollo</name>
    <dbReference type="NCBI Taxonomy" id="213953"/>
    <lineage>
        <taxon>Eukaryota</taxon>
        <taxon>Metazoa</taxon>
        <taxon>Ecdysozoa</taxon>
        <taxon>Arthropoda</taxon>
        <taxon>Hexapoda</taxon>
        <taxon>Insecta</taxon>
        <taxon>Pterygota</taxon>
        <taxon>Neoptera</taxon>
        <taxon>Endopterygota</taxon>
        <taxon>Lepidoptera</taxon>
        <taxon>Glossata</taxon>
        <taxon>Ditrysia</taxon>
        <taxon>Papilionoidea</taxon>
        <taxon>Papilionidae</taxon>
        <taxon>Parnassiinae</taxon>
        <taxon>Parnassini</taxon>
        <taxon>Parnassius</taxon>
        <taxon>Driopa</taxon>
    </lineage>
</organism>
<dbReference type="Pfam" id="PF16499">
    <property type="entry name" value="Melibiase_2"/>
    <property type="match status" value="1"/>
</dbReference>
<dbReference type="InterPro" id="IPR013780">
    <property type="entry name" value="Glyco_hydro_b"/>
</dbReference>
<keyword evidence="7" id="KW-0325">Glycoprotein</keyword>
<name>A0AAV1KSH2_9NEOP</name>
<dbReference type="SUPFAM" id="SSF51011">
    <property type="entry name" value="Glycosyl hydrolase domain"/>
    <property type="match status" value="1"/>
</dbReference>
<evidence type="ECO:0000256" key="5">
    <source>
        <dbReference type="ARBA" id="ARBA00023098"/>
    </source>
</evidence>
<keyword evidence="6 10" id="KW-1015">Disulfide bond</keyword>
<keyword evidence="9 10" id="KW-0326">Glycosidase</keyword>
<protein>
    <recommendedName>
        <fullName evidence="10">Alpha-galactosidase</fullName>
        <ecNumber evidence="10">3.2.1.-</ecNumber>
    </recommendedName>
</protein>
<dbReference type="CDD" id="cd14792">
    <property type="entry name" value="GH27"/>
    <property type="match status" value="1"/>
</dbReference>
<evidence type="ECO:0000256" key="4">
    <source>
        <dbReference type="ARBA" id="ARBA00022801"/>
    </source>
</evidence>
<comment type="similarity">
    <text evidence="2 10">Belongs to the glycosyl hydrolase 27 family.</text>
</comment>
<sequence length="399" mass="45823">MLLSWYFLLQILWFVFLELLSSVLALDNGLALTPPMGWLTWERFRCIIDCKKYPQECISESLIKRTTDIMEKEGYLAAGYNYIAVDDCWLEKKRDANKRMVADRQRFPSGIKALADYVHGKGLKFGIYQDYGTKTCAGYPGVLGYEEIDVKTFAEWEVDYIKLDGCNVDTSQFDTGYPAFGKLLNETGRPILYSCSWPAYQDNPNYTSIAKNCNLWRNYRDIQDSWTSVKNIMQWFAKNQDELVKYAGPGHWNDPDMLIIGNFGLSLDQARVQMAVWSILAAPLLMSVDLATIRPEFKEVLLNEDIIAVDQDPLGKQGLRVWNGSDCEIWNRELGDGSYAIAFVNLREDGAPFTLQASFDNMKIPKQIYKVKDLYKDEKNVLCDLKDKFETRINPTGLY</sequence>
<evidence type="ECO:0000313" key="14">
    <source>
        <dbReference type="Proteomes" id="UP001314205"/>
    </source>
</evidence>
<dbReference type="Pfam" id="PF17450">
    <property type="entry name" value="Melibiase_2_C"/>
    <property type="match status" value="1"/>
</dbReference>
<dbReference type="SUPFAM" id="SSF51445">
    <property type="entry name" value="(Trans)glycosidases"/>
    <property type="match status" value="1"/>
</dbReference>
<dbReference type="GO" id="GO:0019377">
    <property type="term" value="P:glycolipid catabolic process"/>
    <property type="evidence" value="ECO:0007669"/>
    <property type="project" value="UniProtKB-ARBA"/>
</dbReference>